<dbReference type="PANTHER" id="PTHR12223">
    <property type="entry name" value="VESICULAR MANNOSE-BINDING LECTIN"/>
    <property type="match status" value="1"/>
</dbReference>
<dbReference type="CDD" id="cd07308">
    <property type="entry name" value="lectin_leg-like"/>
    <property type="match status" value="1"/>
</dbReference>
<dbReference type="Pfam" id="PF03388">
    <property type="entry name" value="Lectin_leg-like"/>
    <property type="match status" value="1"/>
</dbReference>
<dbReference type="GeneID" id="30963219"/>
<dbReference type="FunCoup" id="A0A1D2VIT1">
    <property type="interactions" value="8"/>
</dbReference>
<dbReference type="InParanoid" id="A0A1D2VIT1"/>
<dbReference type="GO" id="GO:0005537">
    <property type="term" value="F:D-mannose binding"/>
    <property type="evidence" value="ECO:0007669"/>
    <property type="project" value="TreeGrafter"/>
</dbReference>
<dbReference type="Proteomes" id="UP000095038">
    <property type="component" value="Unassembled WGS sequence"/>
</dbReference>
<dbReference type="STRING" id="1344418.A0A1D2VIT1"/>
<keyword evidence="8" id="KW-0430">Lectin</keyword>
<proteinExistence type="predicted"/>
<dbReference type="EMBL" id="KV454479">
    <property type="protein sequence ID" value="ODV61397.1"/>
    <property type="molecule type" value="Genomic_DNA"/>
</dbReference>
<dbReference type="GO" id="GO:0005793">
    <property type="term" value="C:endoplasmic reticulum-Golgi intermediate compartment"/>
    <property type="evidence" value="ECO:0007669"/>
    <property type="project" value="TreeGrafter"/>
</dbReference>
<keyword evidence="3" id="KW-0732">Signal</keyword>
<evidence type="ECO:0000256" key="3">
    <source>
        <dbReference type="ARBA" id="ARBA00022729"/>
    </source>
</evidence>
<evidence type="ECO:0000256" key="1">
    <source>
        <dbReference type="ARBA" id="ARBA00004479"/>
    </source>
</evidence>
<comment type="subcellular location">
    <subcellularLocation>
        <location evidence="1">Membrane</location>
        <topology evidence="1">Single-pass type I membrane protein</topology>
    </subcellularLocation>
</comment>
<organism evidence="8 9">
    <name type="scientific">Ascoidea rubescens DSM 1968</name>
    <dbReference type="NCBI Taxonomy" id="1344418"/>
    <lineage>
        <taxon>Eukaryota</taxon>
        <taxon>Fungi</taxon>
        <taxon>Dikarya</taxon>
        <taxon>Ascomycota</taxon>
        <taxon>Saccharomycotina</taxon>
        <taxon>Saccharomycetes</taxon>
        <taxon>Ascoideaceae</taxon>
        <taxon>Ascoidea</taxon>
    </lineage>
</organism>
<dbReference type="OrthoDB" id="270293at2759"/>
<feature type="non-terminal residue" evidence="8">
    <location>
        <position position="389"/>
    </location>
</feature>
<keyword evidence="9" id="KW-1185">Reference proteome</keyword>
<evidence type="ECO:0000256" key="4">
    <source>
        <dbReference type="ARBA" id="ARBA00022989"/>
    </source>
</evidence>
<evidence type="ECO:0000256" key="6">
    <source>
        <dbReference type="SAM" id="Phobius"/>
    </source>
</evidence>
<dbReference type="RefSeq" id="XP_020047704.1">
    <property type="nucleotide sequence ID" value="XM_020189583.2"/>
</dbReference>
<dbReference type="GO" id="GO:0000139">
    <property type="term" value="C:Golgi membrane"/>
    <property type="evidence" value="ECO:0007669"/>
    <property type="project" value="TreeGrafter"/>
</dbReference>
<dbReference type="PANTHER" id="PTHR12223:SF45">
    <property type="entry name" value="RE50040P"/>
    <property type="match status" value="1"/>
</dbReference>
<dbReference type="SUPFAM" id="SSF49899">
    <property type="entry name" value="Concanavalin A-like lectins/glucanases"/>
    <property type="match status" value="1"/>
</dbReference>
<gene>
    <name evidence="8" type="ORF">ASCRUDRAFT_19412</name>
</gene>
<dbReference type="InterPro" id="IPR051136">
    <property type="entry name" value="Intracellular_Lectin-GPT"/>
</dbReference>
<evidence type="ECO:0000259" key="7">
    <source>
        <dbReference type="PROSITE" id="PS51328"/>
    </source>
</evidence>
<feature type="domain" description="L-type lectin-like" evidence="7">
    <location>
        <begin position="30"/>
        <end position="259"/>
    </location>
</feature>
<dbReference type="GO" id="GO:0030134">
    <property type="term" value="C:COPII-coated ER to Golgi transport vesicle"/>
    <property type="evidence" value="ECO:0007669"/>
    <property type="project" value="TreeGrafter"/>
</dbReference>
<evidence type="ECO:0000256" key="5">
    <source>
        <dbReference type="ARBA" id="ARBA00023136"/>
    </source>
</evidence>
<keyword evidence="4 6" id="KW-1133">Transmembrane helix</keyword>
<dbReference type="AlphaFoldDB" id="A0A1D2VIT1"/>
<evidence type="ECO:0000256" key="2">
    <source>
        <dbReference type="ARBA" id="ARBA00022692"/>
    </source>
</evidence>
<dbReference type="GO" id="GO:0005789">
    <property type="term" value="C:endoplasmic reticulum membrane"/>
    <property type="evidence" value="ECO:0007669"/>
    <property type="project" value="TreeGrafter"/>
</dbReference>
<feature type="non-terminal residue" evidence="8">
    <location>
        <position position="1"/>
    </location>
</feature>
<keyword evidence="2 6" id="KW-0812">Transmembrane</keyword>
<evidence type="ECO:0000313" key="9">
    <source>
        <dbReference type="Proteomes" id="UP000095038"/>
    </source>
</evidence>
<evidence type="ECO:0000313" key="8">
    <source>
        <dbReference type="EMBL" id="ODV61397.1"/>
    </source>
</evidence>
<dbReference type="InterPro" id="IPR013320">
    <property type="entry name" value="ConA-like_dom_sf"/>
</dbReference>
<sequence length="389" mass="45145">FGSNSINSFSNEELNSILGGHSRNLKIIKKIENPKFNLKSPYLKNDLSGETSPNWNFNGDILIRNNKYVRLTSEQKHQSSRVFSNSKINETSFELEFYLSINGKGMVNGLHGDGMAIFLSTEQLGKGPVMGAQENFNGLSIIVDTYKNGRAGVFPYVQAWLNDGTQSYDKDNDGKANEITGCVGRSLWNPKQGVVKARLFYVQDGYISLDFDYRNDENWKNCFTLQDIFLPKDFYLGFSAQTGDLYQNVDLVETHLYSLYKFNDEPIDEFNDLLQIMSDPDPNSPDKFEDAIEEVIIDRNTRRSRKISKRRDSRQQKRTLRRLQASERRIKKEAELRKLQRKQKIKSFFKFVKNILLFIIASFILYVVYVYIKVQMRNKKRQYKNVGLL</sequence>
<name>A0A1D2VIT1_9ASCO</name>
<protein>
    <submittedName>
        <fullName evidence="8">Concanavalin A-like lectin/glucanase</fullName>
    </submittedName>
</protein>
<reference evidence="9" key="1">
    <citation type="submission" date="2016-05" db="EMBL/GenBank/DDBJ databases">
        <title>Comparative genomics of biotechnologically important yeasts.</title>
        <authorList>
            <consortium name="DOE Joint Genome Institute"/>
            <person name="Riley R."/>
            <person name="Haridas S."/>
            <person name="Wolfe K.H."/>
            <person name="Lopes M.R."/>
            <person name="Hittinger C.T."/>
            <person name="Goker M."/>
            <person name="Salamov A."/>
            <person name="Wisecaver J."/>
            <person name="Long T.M."/>
            <person name="Aerts A.L."/>
            <person name="Barry K."/>
            <person name="Choi C."/>
            <person name="Clum A."/>
            <person name="Coughlan A.Y."/>
            <person name="Deshpande S."/>
            <person name="Douglass A.P."/>
            <person name="Hanson S.J."/>
            <person name="Klenk H.-P."/>
            <person name="Labutti K."/>
            <person name="Lapidus A."/>
            <person name="Lindquist E."/>
            <person name="Lipzen A."/>
            <person name="Meier-Kolthoff J.P."/>
            <person name="Ohm R.A."/>
            <person name="Otillar R.P."/>
            <person name="Pangilinan J."/>
            <person name="Peng Y."/>
            <person name="Rokas A."/>
            <person name="Rosa C.A."/>
            <person name="Scheuner C."/>
            <person name="Sibirny A.A."/>
            <person name="Slot J.C."/>
            <person name="Stielow J.B."/>
            <person name="Sun H."/>
            <person name="Kurtzman C.P."/>
            <person name="Blackwell M."/>
            <person name="Grigoriev I.V."/>
            <person name="Jeffries T.W."/>
        </authorList>
    </citation>
    <scope>NUCLEOTIDE SEQUENCE [LARGE SCALE GENOMIC DNA]</scope>
    <source>
        <strain evidence="9">DSM 1968</strain>
    </source>
</reference>
<keyword evidence="5 6" id="KW-0472">Membrane</keyword>
<dbReference type="Gene3D" id="2.60.120.200">
    <property type="match status" value="1"/>
</dbReference>
<feature type="transmembrane region" description="Helical" evidence="6">
    <location>
        <begin position="351"/>
        <end position="372"/>
    </location>
</feature>
<dbReference type="PROSITE" id="PS51328">
    <property type="entry name" value="L_LECTIN_LIKE"/>
    <property type="match status" value="1"/>
</dbReference>
<dbReference type="InterPro" id="IPR005052">
    <property type="entry name" value="Lectin_leg"/>
</dbReference>
<accession>A0A1D2VIT1</accession>
<dbReference type="GO" id="GO:0006888">
    <property type="term" value="P:endoplasmic reticulum to Golgi vesicle-mediated transport"/>
    <property type="evidence" value="ECO:0007669"/>
    <property type="project" value="TreeGrafter"/>
</dbReference>